<dbReference type="AlphaFoldDB" id="A0A836KMQ3"/>
<dbReference type="RefSeq" id="XP_067176417.1">
    <property type="nucleotide sequence ID" value="XM_067319138.1"/>
</dbReference>
<feature type="compositionally biased region" description="Polar residues" evidence="1">
    <location>
        <begin position="110"/>
        <end position="122"/>
    </location>
</feature>
<keyword evidence="2" id="KW-1133">Transmembrane helix</keyword>
<evidence type="ECO:0000313" key="3">
    <source>
        <dbReference type="EMBL" id="KAG5471443.1"/>
    </source>
</evidence>
<protein>
    <submittedName>
        <fullName evidence="3">Uncharacterized protein</fullName>
    </submittedName>
</protein>
<reference evidence="4" key="1">
    <citation type="journal article" date="2021" name="Microbiol. Resour. Announc.">
        <title>LGAAP: Leishmaniinae Genome Assembly and Annotation Pipeline.</title>
        <authorList>
            <person name="Almutairi H."/>
            <person name="Urbaniak M.D."/>
            <person name="Bates M.D."/>
            <person name="Jariyapan N."/>
            <person name="Kwakye-Nuako G."/>
            <person name="Thomaz-Soccol V."/>
            <person name="Al-Salem W.S."/>
            <person name="Dillon R.J."/>
            <person name="Bates P.A."/>
            <person name="Gatherer D."/>
        </authorList>
    </citation>
    <scope>NUCLEOTIDE SEQUENCE [LARGE SCALE GENOMIC DNA]</scope>
</reference>
<reference evidence="4" key="2">
    <citation type="journal article" date="2021" name="Sci. Data">
        <title>Chromosome-scale genome sequencing, assembly and annotation of six genomes from subfamily Leishmaniinae.</title>
        <authorList>
            <person name="Almutairi H."/>
            <person name="Urbaniak M.D."/>
            <person name="Bates M.D."/>
            <person name="Jariyapan N."/>
            <person name="Kwakye-Nuako G."/>
            <person name="Thomaz Soccol V."/>
            <person name="Al-Salem W.S."/>
            <person name="Dillon R.J."/>
            <person name="Bates P.A."/>
            <person name="Gatherer D."/>
        </authorList>
    </citation>
    <scope>NUCLEOTIDE SEQUENCE [LARGE SCALE GENOMIC DNA]</scope>
</reference>
<accession>A0A836KMQ3</accession>
<gene>
    <name evidence="3" type="ORF">LSCM1_01531</name>
</gene>
<keyword evidence="2" id="KW-0812">Transmembrane</keyword>
<evidence type="ECO:0000256" key="2">
    <source>
        <dbReference type="SAM" id="Phobius"/>
    </source>
</evidence>
<name>A0A836KMQ3_9TRYP</name>
<feature type="region of interest" description="Disordered" evidence="1">
    <location>
        <begin position="86"/>
        <end position="124"/>
    </location>
</feature>
<dbReference type="GeneID" id="92511650"/>
<dbReference type="KEGG" id="lmat:92511650"/>
<dbReference type="Proteomes" id="UP000673552">
    <property type="component" value="Unassembled WGS sequence"/>
</dbReference>
<feature type="transmembrane region" description="Helical" evidence="2">
    <location>
        <begin position="12"/>
        <end position="39"/>
    </location>
</feature>
<evidence type="ECO:0000256" key="1">
    <source>
        <dbReference type="SAM" id="MobiDB-lite"/>
    </source>
</evidence>
<keyword evidence="4" id="KW-1185">Reference proteome</keyword>
<evidence type="ECO:0000313" key="4">
    <source>
        <dbReference type="Proteomes" id="UP000673552"/>
    </source>
</evidence>
<dbReference type="SMR" id="A0A836KMQ3"/>
<proteinExistence type="predicted"/>
<keyword evidence="2" id="KW-0472">Membrane</keyword>
<dbReference type="EMBL" id="JAFEUZ010000031">
    <property type="protein sequence ID" value="KAG5471443.1"/>
    <property type="molecule type" value="Genomic_DNA"/>
</dbReference>
<sequence length="152" mass="16455">MSSSTEAATGVYLWMLLATFGFALPFLIAVGCYDCLAFIRLKDTYERRISAAQKQLRHGLLQCKAEGVFTARQRLLEVGLEDLYESSADDDEQPAPNGSRSEINDGAPDASQTAHGSSSLRPSTCGGELGFSFVLDDVTMLESEGEESSSSW</sequence>
<dbReference type="OrthoDB" id="264860at2759"/>
<comment type="caution">
    <text evidence="3">The sequence shown here is derived from an EMBL/GenBank/DDBJ whole genome shotgun (WGS) entry which is preliminary data.</text>
</comment>
<organism evidence="3 4">
    <name type="scientific">Leishmania martiniquensis</name>
    <dbReference type="NCBI Taxonomy" id="1580590"/>
    <lineage>
        <taxon>Eukaryota</taxon>
        <taxon>Discoba</taxon>
        <taxon>Euglenozoa</taxon>
        <taxon>Kinetoplastea</taxon>
        <taxon>Metakinetoplastina</taxon>
        <taxon>Trypanosomatida</taxon>
        <taxon>Trypanosomatidae</taxon>
        <taxon>Leishmaniinae</taxon>
        <taxon>Leishmania</taxon>
    </lineage>
</organism>